<name>C6TKL4_SOYBN</name>
<protein>
    <submittedName>
        <fullName evidence="1">Uncharacterized protein</fullName>
    </submittedName>
</protein>
<evidence type="ECO:0000313" key="1">
    <source>
        <dbReference type="EMBL" id="ACU23454.1"/>
    </source>
</evidence>
<proteinExistence type="evidence at transcript level"/>
<feature type="non-terminal residue" evidence="1">
    <location>
        <position position="1"/>
    </location>
</feature>
<organism evidence="1">
    <name type="scientific">Glycine max</name>
    <name type="common">Soybean</name>
    <name type="synonym">Glycine hispida</name>
    <dbReference type="NCBI Taxonomy" id="3847"/>
    <lineage>
        <taxon>Eukaryota</taxon>
        <taxon>Viridiplantae</taxon>
        <taxon>Streptophyta</taxon>
        <taxon>Embryophyta</taxon>
        <taxon>Tracheophyta</taxon>
        <taxon>Spermatophyta</taxon>
        <taxon>Magnoliopsida</taxon>
        <taxon>eudicotyledons</taxon>
        <taxon>Gunneridae</taxon>
        <taxon>Pentapetalae</taxon>
        <taxon>rosids</taxon>
        <taxon>fabids</taxon>
        <taxon>Fabales</taxon>
        <taxon>Fabaceae</taxon>
        <taxon>Papilionoideae</taxon>
        <taxon>50 kb inversion clade</taxon>
        <taxon>NPAAA clade</taxon>
        <taxon>indigoferoid/millettioid clade</taxon>
        <taxon>Phaseoleae</taxon>
        <taxon>Glycine</taxon>
        <taxon>Glycine subgen. Soja</taxon>
    </lineage>
</organism>
<sequence length="48" mass="5814">FFANVSLFFSLQNYKIKILKIEISFSFWLRAALALCRLHVSRFLYWIV</sequence>
<reference evidence="1" key="1">
    <citation type="submission" date="2009-08" db="EMBL/GenBank/DDBJ databases">
        <authorList>
            <person name="Cheung F."/>
            <person name="Xiao Y."/>
            <person name="Chan A."/>
            <person name="Moskal W."/>
            <person name="Town C.D."/>
        </authorList>
    </citation>
    <scope>NUCLEOTIDE SEQUENCE</scope>
</reference>
<dbReference type="EMBL" id="BT098230">
    <property type="protein sequence ID" value="ACU23454.1"/>
    <property type="molecule type" value="mRNA"/>
</dbReference>
<accession>C6TKL4</accession>
<dbReference type="AlphaFoldDB" id="C6TKL4"/>